<keyword evidence="2" id="KW-1185">Reference proteome</keyword>
<accession>A0A1H0T687</accession>
<dbReference type="EMBL" id="FNJB01000009">
    <property type="protein sequence ID" value="SDP49553.1"/>
    <property type="molecule type" value="Genomic_DNA"/>
</dbReference>
<evidence type="ECO:0000313" key="2">
    <source>
        <dbReference type="Proteomes" id="UP000199651"/>
    </source>
</evidence>
<organism evidence="1 2">
    <name type="scientific">Actinokineospora alba</name>
    <dbReference type="NCBI Taxonomy" id="504798"/>
    <lineage>
        <taxon>Bacteria</taxon>
        <taxon>Bacillati</taxon>
        <taxon>Actinomycetota</taxon>
        <taxon>Actinomycetes</taxon>
        <taxon>Pseudonocardiales</taxon>
        <taxon>Pseudonocardiaceae</taxon>
        <taxon>Actinokineospora</taxon>
    </lineage>
</organism>
<gene>
    <name evidence="1" type="ORF">SAMN05192558_109290</name>
</gene>
<proteinExistence type="predicted"/>
<dbReference type="AlphaFoldDB" id="A0A1H0T687"/>
<dbReference type="RefSeq" id="WP_091380290.1">
    <property type="nucleotide sequence ID" value="NZ_FNDV01000011.1"/>
</dbReference>
<dbReference type="STRING" id="504798.SAMN05421871_11185"/>
<evidence type="ECO:0000313" key="1">
    <source>
        <dbReference type="EMBL" id="SDP49553.1"/>
    </source>
</evidence>
<reference evidence="2" key="1">
    <citation type="submission" date="2016-10" db="EMBL/GenBank/DDBJ databases">
        <authorList>
            <person name="Varghese N."/>
            <person name="Submissions S."/>
        </authorList>
    </citation>
    <scope>NUCLEOTIDE SEQUENCE [LARGE SCALE GENOMIC DNA]</scope>
    <source>
        <strain evidence="2">IBRC-M 10655</strain>
    </source>
</reference>
<dbReference type="OrthoDB" id="7596694at2"/>
<sequence>MAFTMEFTSTVHGVTYALTASPTSLELLGAAENGDIVAEGTIKLPPGGATEAAGLVRQALATIAIFEGKARPRVANSHARWTPDDDASLREDWLAQPSSTPATTSIRELAKSRGRSPAAIRARLGRIGCDPDVAGRLLTPETAELLGRDAIAGASVSQQSK</sequence>
<dbReference type="Proteomes" id="UP000199651">
    <property type="component" value="Unassembled WGS sequence"/>
</dbReference>
<name>A0A1H0T687_9PSEU</name>
<protein>
    <submittedName>
        <fullName evidence="1">Uncharacterized protein</fullName>
    </submittedName>
</protein>